<evidence type="ECO:0000256" key="3">
    <source>
        <dbReference type="ARBA" id="ARBA00023125"/>
    </source>
</evidence>
<organism evidence="7 8">
    <name type="scientific">Leersia perrieri</name>
    <dbReference type="NCBI Taxonomy" id="77586"/>
    <lineage>
        <taxon>Eukaryota</taxon>
        <taxon>Viridiplantae</taxon>
        <taxon>Streptophyta</taxon>
        <taxon>Embryophyta</taxon>
        <taxon>Tracheophyta</taxon>
        <taxon>Spermatophyta</taxon>
        <taxon>Magnoliopsida</taxon>
        <taxon>Liliopsida</taxon>
        <taxon>Poales</taxon>
        <taxon>Poaceae</taxon>
        <taxon>BOP clade</taxon>
        <taxon>Oryzoideae</taxon>
        <taxon>Oryzeae</taxon>
        <taxon>Oryzinae</taxon>
        <taxon>Leersia</taxon>
    </lineage>
</organism>
<comment type="subcellular location">
    <subcellularLocation>
        <location evidence="1">Nucleus</location>
    </subcellularLocation>
</comment>
<evidence type="ECO:0000256" key="6">
    <source>
        <dbReference type="SAM" id="MobiDB-lite"/>
    </source>
</evidence>
<dbReference type="PANTHER" id="PTHR34397">
    <property type="entry name" value="OS05G0237600 PROTEIN"/>
    <property type="match status" value="1"/>
</dbReference>
<dbReference type="InterPro" id="IPR015300">
    <property type="entry name" value="DNA-bd_pseudobarrel_sf"/>
</dbReference>
<reference evidence="8" key="2">
    <citation type="submission" date="2013-12" db="EMBL/GenBank/DDBJ databases">
        <authorList>
            <person name="Yu Y."/>
            <person name="Lee S."/>
            <person name="de Baynast K."/>
            <person name="Wissotski M."/>
            <person name="Liu L."/>
            <person name="Talag J."/>
            <person name="Goicoechea J."/>
            <person name="Angelova A."/>
            <person name="Jetty R."/>
            <person name="Kudrna D."/>
            <person name="Golser W."/>
            <person name="Rivera L."/>
            <person name="Zhang J."/>
            <person name="Wing R."/>
        </authorList>
    </citation>
    <scope>NUCLEOTIDE SEQUENCE</scope>
</reference>
<keyword evidence="2" id="KW-0805">Transcription regulation</keyword>
<keyword evidence="5" id="KW-0539">Nucleus</keyword>
<dbReference type="EnsemblPlants" id="LPERR01G22510.1">
    <property type="protein sequence ID" value="LPERR01G22510.1"/>
    <property type="gene ID" value="LPERR01G22510"/>
</dbReference>
<evidence type="ECO:0000256" key="2">
    <source>
        <dbReference type="ARBA" id="ARBA00023015"/>
    </source>
</evidence>
<keyword evidence="4" id="KW-0804">Transcription</keyword>
<dbReference type="GO" id="GO:0005634">
    <property type="term" value="C:nucleus"/>
    <property type="evidence" value="ECO:0007669"/>
    <property type="project" value="UniProtKB-SubCell"/>
</dbReference>
<reference evidence="7" key="3">
    <citation type="submission" date="2015-04" db="UniProtKB">
        <authorList>
            <consortium name="EnsemblPlants"/>
        </authorList>
    </citation>
    <scope>IDENTIFICATION</scope>
</reference>
<dbReference type="Gramene" id="LPERR01G22510.1">
    <property type="protein sequence ID" value="LPERR01G22510.1"/>
    <property type="gene ID" value="LPERR01G22510"/>
</dbReference>
<name>A0A0D9V426_9ORYZ</name>
<dbReference type="AlphaFoldDB" id="A0A0D9V426"/>
<proteinExistence type="predicted"/>
<keyword evidence="3" id="KW-0238">DNA-binding</keyword>
<keyword evidence="8" id="KW-1185">Reference proteome</keyword>
<protein>
    <submittedName>
        <fullName evidence="7">Uncharacterized protein</fullName>
    </submittedName>
</protein>
<dbReference type="Proteomes" id="UP000032180">
    <property type="component" value="Chromosome 1"/>
</dbReference>
<sequence>MPAPAPAAGYSAGMKRPLAAALHNHRIAAAAAAAERRWQRREAIRAKRGGAPAAGALVPYVAPPPPIDAQPMHAVPHAAVAPKKPKKAAAEARPPVEPEWIRDLLFEELRLTRDQPLVFIGERKLTWSDLKDHQNRFRLPTLGVQQRLLPMLTLDEAKAAHLLKNNEEGLPMPMKRRRPEKEINVVEGITDAPDQPRKKGKEHGGLPVTVMHGNDVEGKRELQLVVWESTNGAVIKGNGYMDFIKRTQLKEHDVVQIWAFKRREFRFFGVNVEESPLYLLIVRAPVDPPVPLI</sequence>
<evidence type="ECO:0000313" key="8">
    <source>
        <dbReference type="Proteomes" id="UP000032180"/>
    </source>
</evidence>
<dbReference type="Gene3D" id="2.40.330.10">
    <property type="entry name" value="DNA-binding pseudobarrel domain"/>
    <property type="match status" value="1"/>
</dbReference>
<feature type="region of interest" description="Disordered" evidence="6">
    <location>
        <begin position="191"/>
        <end position="212"/>
    </location>
</feature>
<dbReference type="eggNOG" id="ENOG502R6UV">
    <property type="taxonomic scope" value="Eukaryota"/>
</dbReference>
<evidence type="ECO:0000313" key="7">
    <source>
        <dbReference type="EnsemblPlants" id="LPERR01G22510.1"/>
    </source>
</evidence>
<evidence type="ECO:0000256" key="5">
    <source>
        <dbReference type="ARBA" id="ARBA00023242"/>
    </source>
</evidence>
<evidence type="ECO:0000256" key="1">
    <source>
        <dbReference type="ARBA" id="ARBA00004123"/>
    </source>
</evidence>
<dbReference type="GO" id="GO:0003677">
    <property type="term" value="F:DNA binding"/>
    <property type="evidence" value="ECO:0007669"/>
    <property type="project" value="UniProtKB-KW"/>
</dbReference>
<evidence type="ECO:0000256" key="4">
    <source>
        <dbReference type="ARBA" id="ARBA00023163"/>
    </source>
</evidence>
<dbReference type="PANTHER" id="PTHR34397:SF17">
    <property type="entry name" value="OS08G0290200 PROTEIN"/>
    <property type="match status" value="1"/>
</dbReference>
<dbReference type="HOGENOM" id="CLU_057420_1_0_1"/>
<reference evidence="7 8" key="1">
    <citation type="submission" date="2012-08" db="EMBL/GenBank/DDBJ databases">
        <title>Oryza genome evolution.</title>
        <authorList>
            <person name="Wing R.A."/>
        </authorList>
    </citation>
    <scope>NUCLEOTIDE SEQUENCE</scope>
</reference>
<accession>A0A0D9V426</accession>